<keyword evidence="2" id="KW-1185">Reference proteome</keyword>
<evidence type="ECO:0000313" key="1">
    <source>
        <dbReference type="EMBL" id="MDP9842680.1"/>
    </source>
</evidence>
<proteinExistence type="predicted"/>
<evidence type="ECO:0000313" key="2">
    <source>
        <dbReference type="Proteomes" id="UP001225356"/>
    </source>
</evidence>
<evidence type="ECO:0008006" key="3">
    <source>
        <dbReference type="Google" id="ProtNLM"/>
    </source>
</evidence>
<organism evidence="1 2">
    <name type="scientific">Streptosporangium lutulentum</name>
    <dbReference type="NCBI Taxonomy" id="1461250"/>
    <lineage>
        <taxon>Bacteria</taxon>
        <taxon>Bacillati</taxon>
        <taxon>Actinomycetota</taxon>
        <taxon>Actinomycetes</taxon>
        <taxon>Streptosporangiales</taxon>
        <taxon>Streptosporangiaceae</taxon>
        <taxon>Streptosporangium</taxon>
    </lineage>
</organism>
<protein>
    <recommendedName>
        <fullName evidence="3">Transposase</fullName>
    </recommendedName>
</protein>
<dbReference type="EMBL" id="JAUSQU010000001">
    <property type="protein sequence ID" value="MDP9842680.1"/>
    <property type="molecule type" value="Genomic_DNA"/>
</dbReference>
<name>A0ABT9Q7E8_9ACTN</name>
<gene>
    <name evidence="1" type="ORF">J2853_001891</name>
</gene>
<dbReference type="Proteomes" id="UP001225356">
    <property type="component" value="Unassembled WGS sequence"/>
</dbReference>
<sequence>MSEWLDAEDFPEHRRAALLRCYAWPAQSEDLMVVAALVAARAAEPCRMMKSRTSEPRPACSSYDSANLACRHGRTTC</sequence>
<accession>A0ABT9Q7E8</accession>
<reference evidence="1 2" key="1">
    <citation type="submission" date="2023-07" db="EMBL/GenBank/DDBJ databases">
        <title>Sequencing the genomes of 1000 actinobacteria strains.</title>
        <authorList>
            <person name="Klenk H.-P."/>
        </authorList>
    </citation>
    <scope>NUCLEOTIDE SEQUENCE [LARGE SCALE GENOMIC DNA]</scope>
    <source>
        <strain evidence="1 2">DSM 46740</strain>
    </source>
</reference>
<comment type="caution">
    <text evidence="1">The sequence shown here is derived from an EMBL/GenBank/DDBJ whole genome shotgun (WGS) entry which is preliminary data.</text>
</comment>